<sequence>MHVKPYLYELNEKIAYGLISFIIIVSSIYTIFDIFQQHFLSAAVSAALAVICMLSYYLIKYKYAYKTIILLVTLLIFSLCITEFFLNKGFFDENKINFLLTGLLWSLIFTSYTRSVLLIFYIIVTSCLFYIQYKYPQFIPNLYVVQPLSEKLFDFVIYASMMVYLGFLIQKEYLKEKSRAVAQQEKLEQQVQKIKEKKQEILAQREELSILYEQLEDKVALRTAQLAKQNQQINSYANFNNSKIQQPLQQLTALSEHISALLLQNRLANAQDTLPQIQDLSNELDMLTKEVNQILTTTQELNL</sequence>
<keyword evidence="2" id="KW-1133">Transmembrane helix</keyword>
<keyword evidence="4" id="KW-1185">Reference proteome</keyword>
<proteinExistence type="predicted"/>
<gene>
    <name evidence="3" type="ORF">SAMN04488541_101843</name>
</gene>
<dbReference type="RefSeq" id="WP_091545183.1">
    <property type="nucleotide sequence ID" value="NZ_FONY01000018.1"/>
</dbReference>
<feature type="transmembrane region" description="Helical" evidence="2">
    <location>
        <begin position="39"/>
        <end position="59"/>
    </location>
</feature>
<keyword evidence="2" id="KW-0812">Transmembrane</keyword>
<dbReference type="AlphaFoldDB" id="A0A1I2GEN9"/>
<organism evidence="3 4">
    <name type="scientific">Thermoflexibacter ruber</name>
    <dbReference type="NCBI Taxonomy" id="1003"/>
    <lineage>
        <taxon>Bacteria</taxon>
        <taxon>Pseudomonadati</taxon>
        <taxon>Bacteroidota</taxon>
        <taxon>Cytophagia</taxon>
        <taxon>Cytophagales</taxon>
        <taxon>Thermoflexibacteraceae</taxon>
        <taxon>Thermoflexibacter</taxon>
    </lineage>
</organism>
<feature type="transmembrane region" description="Helical" evidence="2">
    <location>
        <begin position="14"/>
        <end position="32"/>
    </location>
</feature>
<name>A0A1I2GEN9_9BACT</name>
<evidence type="ECO:0000313" key="3">
    <source>
        <dbReference type="EMBL" id="SFF16254.1"/>
    </source>
</evidence>
<keyword evidence="1" id="KW-0175">Coiled coil</keyword>
<keyword evidence="2" id="KW-0472">Membrane</keyword>
<feature type="transmembrane region" description="Helical" evidence="2">
    <location>
        <begin position="151"/>
        <end position="169"/>
    </location>
</feature>
<feature type="coiled-coil region" evidence="1">
    <location>
        <begin position="170"/>
        <end position="232"/>
    </location>
</feature>
<reference evidence="3 4" key="1">
    <citation type="submission" date="2016-10" db="EMBL/GenBank/DDBJ databases">
        <authorList>
            <person name="de Groot N.N."/>
        </authorList>
    </citation>
    <scope>NUCLEOTIDE SEQUENCE [LARGE SCALE GENOMIC DNA]</scope>
    <source>
        <strain>GEY</strain>
        <strain evidence="4">DSM 9560</strain>
    </source>
</reference>
<feature type="transmembrane region" description="Helical" evidence="2">
    <location>
        <begin position="98"/>
        <end position="131"/>
    </location>
</feature>
<feature type="transmembrane region" description="Helical" evidence="2">
    <location>
        <begin position="65"/>
        <end position="86"/>
    </location>
</feature>
<dbReference type="EMBL" id="FONY01000018">
    <property type="protein sequence ID" value="SFF16254.1"/>
    <property type="molecule type" value="Genomic_DNA"/>
</dbReference>
<dbReference type="Proteomes" id="UP000199513">
    <property type="component" value="Unassembled WGS sequence"/>
</dbReference>
<protein>
    <submittedName>
        <fullName evidence="3">Uncharacterized protein</fullName>
    </submittedName>
</protein>
<dbReference type="STRING" id="1003.SAMN04488541_101843"/>
<accession>A0A1I2GEN9</accession>
<evidence type="ECO:0000256" key="2">
    <source>
        <dbReference type="SAM" id="Phobius"/>
    </source>
</evidence>
<evidence type="ECO:0000313" key="4">
    <source>
        <dbReference type="Proteomes" id="UP000199513"/>
    </source>
</evidence>
<evidence type="ECO:0000256" key="1">
    <source>
        <dbReference type="SAM" id="Coils"/>
    </source>
</evidence>